<dbReference type="Proteomes" id="UP000827976">
    <property type="component" value="Chromosome 14"/>
</dbReference>
<evidence type="ECO:0000313" key="2">
    <source>
        <dbReference type="Proteomes" id="UP000827976"/>
    </source>
</evidence>
<proteinExistence type="predicted"/>
<accession>A0ACB7UPM4</accession>
<gene>
    <name evidence="1" type="ORF">IHE45_14G004800</name>
</gene>
<evidence type="ECO:0000313" key="1">
    <source>
        <dbReference type="EMBL" id="KAH7662691.1"/>
    </source>
</evidence>
<name>A0ACB7UPM4_DIOAL</name>
<organism evidence="1 2">
    <name type="scientific">Dioscorea alata</name>
    <name type="common">Purple yam</name>
    <dbReference type="NCBI Taxonomy" id="55571"/>
    <lineage>
        <taxon>Eukaryota</taxon>
        <taxon>Viridiplantae</taxon>
        <taxon>Streptophyta</taxon>
        <taxon>Embryophyta</taxon>
        <taxon>Tracheophyta</taxon>
        <taxon>Spermatophyta</taxon>
        <taxon>Magnoliopsida</taxon>
        <taxon>Liliopsida</taxon>
        <taxon>Dioscoreales</taxon>
        <taxon>Dioscoreaceae</taxon>
        <taxon>Dioscorea</taxon>
    </lineage>
</organism>
<dbReference type="EC" id="3.4.21.25" evidence="1"/>
<comment type="caution">
    <text evidence="1">The sequence shown here is derived from an EMBL/GenBank/DDBJ whole genome shotgun (WGS) entry which is preliminary data.</text>
</comment>
<keyword evidence="2" id="KW-1185">Reference proteome</keyword>
<keyword evidence="1" id="KW-0378">Hydrolase</keyword>
<sequence>MEDKKCATFFAMLIILFASNSYLRLIQCQLMPIVSDNQVKTFIVFVEEPVGGANLLNDEELTNFHRSFLPNNSLDSGEERMIYSYRHAISGFAALLTADEVLAMETKPGFLFARLPEEVRAETTYTPEFMGLSVGGGLWWSSQYGEGIIIGVIDSGITPTHPSFQSFNAIPAPPVNWFGNCSFGPNACNNKLIGAMAFPNGKNPSPLDDTGHGTHCASIAAGSPVYDAGVLGQARGTTVGTAPRAHISVYKVLYGNNGSEDDMLAGIDQAIRDGVDVLSMSIVSGPKHFLGSGIAVSSFSAMTQGIVPCAAAGNSGPTASVISNDAPWILTVGASSTDRRIKVTVMLGNGMEIDGESAYQPDTHNATNLELVFDPDCLFLSADVQGKIVLCEASPFSLLIGSMVKNAGGEGIIMMNSIKRGFTTYSEPHFLPAAHISHVDAQKLMAYAQTSNPTASIVFKGTQFGASPAPSIAYFSGRGPSQYNGGIIKPDIVAPGVNILAAWPKEVGPNPTGNATSTFNFLSGTSMATPHVAGIVADLKKNHPDWSPAMIKSAIMTTALTVDLDGNPIADDAFSHQPASYFAMGAGHVNPERANDPGLVYDIKPLDYVLYLCGIYSTDIVKAIVRQQGIYCSTIHSITAAELNYPSIGLRMPIAKGSAIVITRTLTNVGPAELYDLQIKKMPDGVDIRSDTKNLSFSALKEKQSFRLQFTSSGTAQRGQVSEGYLILNSTTHVVRSPISVTYY</sequence>
<protein>
    <submittedName>
        <fullName evidence="1">Peptidase S8 subtilisin-related protein</fullName>
        <ecNumber evidence="1">3.4.21.25</ecNumber>
    </submittedName>
</protein>
<dbReference type="EMBL" id="CM037024">
    <property type="protein sequence ID" value="KAH7662691.1"/>
    <property type="molecule type" value="Genomic_DNA"/>
</dbReference>
<reference evidence="2" key="1">
    <citation type="journal article" date="2022" name="Nat. Commun.">
        <title>Chromosome evolution and the genetic basis of agronomically important traits in greater yam.</title>
        <authorList>
            <person name="Bredeson J.V."/>
            <person name="Lyons J.B."/>
            <person name="Oniyinde I.O."/>
            <person name="Okereke N.R."/>
            <person name="Kolade O."/>
            <person name="Nnabue I."/>
            <person name="Nwadili C.O."/>
            <person name="Hribova E."/>
            <person name="Parker M."/>
            <person name="Nwogha J."/>
            <person name="Shu S."/>
            <person name="Carlson J."/>
            <person name="Kariba R."/>
            <person name="Muthemba S."/>
            <person name="Knop K."/>
            <person name="Barton G.J."/>
            <person name="Sherwood A.V."/>
            <person name="Lopez-Montes A."/>
            <person name="Asiedu R."/>
            <person name="Jamnadass R."/>
            <person name="Muchugi A."/>
            <person name="Goodstein D."/>
            <person name="Egesi C.N."/>
            <person name="Featherston J."/>
            <person name="Asfaw A."/>
            <person name="Simpson G.G."/>
            <person name="Dolezel J."/>
            <person name="Hendre P.S."/>
            <person name="Van Deynze A."/>
            <person name="Kumar P.L."/>
            <person name="Obidiegwu J.E."/>
            <person name="Bhattacharjee R."/>
            <person name="Rokhsar D.S."/>
        </authorList>
    </citation>
    <scope>NUCLEOTIDE SEQUENCE [LARGE SCALE GENOMIC DNA]</scope>
    <source>
        <strain evidence="2">cv. TDa95/00328</strain>
    </source>
</reference>